<reference evidence="1 2" key="1">
    <citation type="submission" date="2013-10" db="EMBL/GenBank/DDBJ databases">
        <authorList>
            <consortium name="International Citrus Genome Consortium"/>
            <person name="Jenkins J."/>
            <person name="Schmutz J."/>
            <person name="Prochnik S."/>
            <person name="Rokhsar D."/>
            <person name="Gmitter F."/>
            <person name="Ollitrault P."/>
            <person name="Machado M."/>
            <person name="Talon M."/>
            <person name="Wincker P."/>
            <person name="Jaillon O."/>
            <person name="Morgante M."/>
        </authorList>
    </citation>
    <scope>NUCLEOTIDE SEQUENCE</scope>
    <source>
        <strain evidence="2">cv. Clemenules</strain>
    </source>
</reference>
<dbReference type="EMBL" id="KI536312">
    <property type="protein sequence ID" value="ESR60332.1"/>
    <property type="molecule type" value="Genomic_DNA"/>
</dbReference>
<protein>
    <submittedName>
        <fullName evidence="1">Uncharacterized protein</fullName>
    </submittedName>
</protein>
<dbReference type="Proteomes" id="UP000030687">
    <property type="component" value="Unassembled WGS sequence"/>
</dbReference>
<organism evidence="1 2">
    <name type="scientific">Citrus clementina</name>
    <name type="common">Clementine</name>
    <name type="synonym">Citrus deliciosa x Citrus sinensis</name>
    <dbReference type="NCBI Taxonomy" id="85681"/>
    <lineage>
        <taxon>Eukaryota</taxon>
        <taxon>Viridiplantae</taxon>
        <taxon>Streptophyta</taxon>
        <taxon>Embryophyta</taxon>
        <taxon>Tracheophyta</taxon>
        <taxon>Spermatophyta</taxon>
        <taxon>Magnoliopsida</taxon>
        <taxon>eudicotyledons</taxon>
        <taxon>Gunneridae</taxon>
        <taxon>Pentapetalae</taxon>
        <taxon>rosids</taxon>
        <taxon>malvids</taxon>
        <taxon>Sapindales</taxon>
        <taxon>Rutaceae</taxon>
        <taxon>Aurantioideae</taxon>
        <taxon>Citrus</taxon>
    </lineage>
</organism>
<dbReference type="AlphaFoldDB" id="V4U361"/>
<sequence length="75" mass="8836">MPMLQICQTVHGDTPTRGVKRPHLCCYYFYYQICFKGTFPRIIQSLLSTYNKPLWDQFPHVGIGLVWHLIFKGMT</sequence>
<accession>V4U361</accession>
<gene>
    <name evidence="1" type="ORF">CICLE_v10018382mg</name>
</gene>
<dbReference type="Gramene" id="ESR60332">
    <property type="protein sequence ID" value="ESR60332"/>
    <property type="gene ID" value="CICLE_v10018382mg"/>
</dbReference>
<dbReference type="InParanoid" id="V4U361"/>
<dbReference type="KEGG" id="cic:CICLE_v10018382mg"/>
<proteinExistence type="predicted"/>
<evidence type="ECO:0000313" key="2">
    <source>
        <dbReference type="Proteomes" id="UP000030687"/>
    </source>
</evidence>
<keyword evidence="2" id="KW-1185">Reference proteome</keyword>
<evidence type="ECO:0000313" key="1">
    <source>
        <dbReference type="EMBL" id="ESR60332.1"/>
    </source>
</evidence>
<name>V4U361_CITCL</name>